<dbReference type="WBParaSite" id="Pan_g9985.t1">
    <property type="protein sequence ID" value="Pan_g9985.t1"/>
    <property type="gene ID" value="Pan_g9985"/>
</dbReference>
<dbReference type="Proteomes" id="UP000492821">
    <property type="component" value="Unassembled WGS sequence"/>
</dbReference>
<comment type="catalytic activity">
    <reaction evidence="6">
        <text>O-phospho-L-seryl-[protein] + H2O = L-seryl-[protein] + phosphate</text>
        <dbReference type="Rhea" id="RHEA:20629"/>
        <dbReference type="Rhea" id="RHEA-COMP:9863"/>
        <dbReference type="Rhea" id="RHEA-COMP:11604"/>
        <dbReference type="ChEBI" id="CHEBI:15377"/>
        <dbReference type="ChEBI" id="CHEBI:29999"/>
        <dbReference type="ChEBI" id="CHEBI:43474"/>
        <dbReference type="ChEBI" id="CHEBI:83421"/>
        <dbReference type="EC" id="3.1.3.16"/>
    </reaction>
</comment>
<evidence type="ECO:0000313" key="10">
    <source>
        <dbReference type="Proteomes" id="UP000492821"/>
    </source>
</evidence>
<evidence type="ECO:0000256" key="2">
    <source>
        <dbReference type="ARBA" id="ARBA00022723"/>
    </source>
</evidence>
<keyword evidence="5" id="KW-0464">Manganese</keyword>
<proteinExistence type="inferred from homology"/>
<dbReference type="SMART" id="SM00156">
    <property type="entry name" value="PP2Ac"/>
    <property type="match status" value="1"/>
</dbReference>
<comment type="catalytic activity">
    <reaction evidence="7 8">
        <text>O-phospho-L-threonyl-[protein] + H2O = L-threonyl-[protein] + phosphate</text>
        <dbReference type="Rhea" id="RHEA:47004"/>
        <dbReference type="Rhea" id="RHEA-COMP:11060"/>
        <dbReference type="Rhea" id="RHEA-COMP:11605"/>
        <dbReference type="ChEBI" id="CHEBI:15377"/>
        <dbReference type="ChEBI" id="CHEBI:30013"/>
        <dbReference type="ChEBI" id="CHEBI:43474"/>
        <dbReference type="ChEBI" id="CHEBI:61977"/>
        <dbReference type="EC" id="3.1.3.16"/>
    </reaction>
</comment>
<evidence type="ECO:0000256" key="1">
    <source>
        <dbReference type="ARBA" id="ARBA00001936"/>
    </source>
</evidence>
<evidence type="ECO:0000256" key="7">
    <source>
        <dbReference type="ARBA" id="ARBA00048336"/>
    </source>
</evidence>
<dbReference type="SUPFAM" id="SSF56300">
    <property type="entry name" value="Metallo-dependent phosphatases"/>
    <property type="match status" value="1"/>
</dbReference>
<dbReference type="GO" id="GO:0005737">
    <property type="term" value="C:cytoplasm"/>
    <property type="evidence" value="ECO:0007669"/>
    <property type="project" value="TreeGrafter"/>
</dbReference>
<dbReference type="EC" id="3.1.3.16" evidence="8"/>
<keyword evidence="10" id="KW-1185">Reference proteome</keyword>
<evidence type="ECO:0000259" key="9">
    <source>
        <dbReference type="PROSITE" id="PS00125"/>
    </source>
</evidence>
<dbReference type="PROSITE" id="PS00125">
    <property type="entry name" value="SER_THR_PHOSPHATASE"/>
    <property type="match status" value="1"/>
</dbReference>
<evidence type="ECO:0000256" key="4">
    <source>
        <dbReference type="ARBA" id="ARBA00022912"/>
    </source>
</evidence>
<evidence type="ECO:0000313" key="11">
    <source>
        <dbReference type="WBParaSite" id="Pan_g9985.t1"/>
    </source>
</evidence>
<dbReference type="PANTHER" id="PTHR11668:SF300">
    <property type="entry name" value="SERINE_THREONINE-PROTEIN PHOSPHATASE"/>
    <property type="match status" value="1"/>
</dbReference>
<dbReference type="PRINTS" id="PR00114">
    <property type="entry name" value="STPHPHTASE"/>
</dbReference>
<dbReference type="GO" id="GO:0005634">
    <property type="term" value="C:nucleus"/>
    <property type="evidence" value="ECO:0007669"/>
    <property type="project" value="TreeGrafter"/>
</dbReference>
<protein>
    <recommendedName>
        <fullName evidence="8">Serine/threonine-protein phosphatase</fullName>
        <ecNumber evidence="8">3.1.3.16</ecNumber>
    </recommendedName>
</protein>
<organism evidence="10 11">
    <name type="scientific">Panagrellus redivivus</name>
    <name type="common">Microworm</name>
    <dbReference type="NCBI Taxonomy" id="6233"/>
    <lineage>
        <taxon>Eukaryota</taxon>
        <taxon>Metazoa</taxon>
        <taxon>Ecdysozoa</taxon>
        <taxon>Nematoda</taxon>
        <taxon>Chromadorea</taxon>
        <taxon>Rhabditida</taxon>
        <taxon>Tylenchina</taxon>
        <taxon>Panagrolaimomorpha</taxon>
        <taxon>Panagrolaimoidea</taxon>
        <taxon>Panagrolaimidae</taxon>
        <taxon>Panagrellus</taxon>
    </lineage>
</organism>
<keyword evidence="2" id="KW-0479">Metal-binding</keyword>
<reference evidence="10" key="1">
    <citation type="journal article" date="2013" name="Genetics">
        <title>The draft genome and transcriptome of Panagrellus redivivus are shaped by the harsh demands of a free-living lifestyle.</title>
        <authorList>
            <person name="Srinivasan J."/>
            <person name="Dillman A.R."/>
            <person name="Macchietto M.G."/>
            <person name="Heikkinen L."/>
            <person name="Lakso M."/>
            <person name="Fracchia K.M."/>
            <person name="Antoshechkin I."/>
            <person name="Mortazavi A."/>
            <person name="Wong G."/>
            <person name="Sternberg P.W."/>
        </authorList>
    </citation>
    <scope>NUCLEOTIDE SEQUENCE [LARGE SCALE GENOMIC DNA]</scope>
    <source>
        <strain evidence="10">MT8872</strain>
    </source>
</reference>
<evidence type="ECO:0000256" key="3">
    <source>
        <dbReference type="ARBA" id="ARBA00022801"/>
    </source>
</evidence>
<feature type="domain" description="Serine/threonine specific protein phosphatases" evidence="9">
    <location>
        <begin position="113"/>
        <end position="118"/>
    </location>
</feature>
<dbReference type="InterPro" id="IPR029052">
    <property type="entry name" value="Metallo-depent_PP-like"/>
</dbReference>
<dbReference type="InterPro" id="IPR004843">
    <property type="entry name" value="Calcineurin-like_PHP"/>
</dbReference>
<name>A0A7E4WDE4_PANRE</name>
<evidence type="ECO:0000256" key="6">
    <source>
        <dbReference type="ARBA" id="ARBA00047761"/>
    </source>
</evidence>
<keyword evidence="4" id="KW-0904">Protein phosphatase</keyword>
<dbReference type="AlphaFoldDB" id="A0A7E4WDE4"/>
<accession>A0A7E4WDE4</accession>
<reference evidence="11" key="2">
    <citation type="submission" date="2020-10" db="UniProtKB">
        <authorList>
            <consortium name="WormBaseParasite"/>
        </authorList>
    </citation>
    <scope>IDENTIFICATION</scope>
</reference>
<dbReference type="Pfam" id="PF00149">
    <property type="entry name" value="Metallophos"/>
    <property type="match status" value="1"/>
</dbReference>
<dbReference type="InterPro" id="IPR050341">
    <property type="entry name" value="PP1_catalytic_subunit"/>
</dbReference>
<dbReference type="GO" id="GO:0046872">
    <property type="term" value="F:metal ion binding"/>
    <property type="evidence" value="ECO:0007669"/>
    <property type="project" value="UniProtKB-KW"/>
</dbReference>
<evidence type="ECO:0000256" key="5">
    <source>
        <dbReference type="ARBA" id="ARBA00023211"/>
    </source>
</evidence>
<keyword evidence="3 8" id="KW-0378">Hydrolase</keyword>
<comment type="cofactor">
    <cofactor evidence="1">
        <name>Mn(2+)</name>
        <dbReference type="ChEBI" id="CHEBI:29035"/>
    </cofactor>
</comment>
<evidence type="ECO:0000256" key="8">
    <source>
        <dbReference type="RuleBase" id="RU004273"/>
    </source>
</evidence>
<dbReference type="Gene3D" id="3.60.21.10">
    <property type="match status" value="1"/>
</dbReference>
<dbReference type="PANTHER" id="PTHR11668">
    <property type="entry name" value="SERINE/THREONINE PROTEIN PHOSPHATASE"/>
    <property type="match status" value="1"/>
</dbReference>
<sequence>MFDPVAVSNKLIAAGPVRHRFTEAFVNSLLDLAEPVLKKEPTLVRIRSPIFVLGDLHGQYSDLLRVFERGGHPNNGTRYLFLGDYVDRGKHSLECMMLLFSLKVAYPKRIFLLRGNHEIASVNRTYGFLGELKQRFARSGQWQHLFDHCNRVFAVLPLAATIDNRILCLHGGLAPELKSLAQIENIKRPLMEPSGLAECLLWSDPEDSVHNFAANKSRGVAYVFGQEAVTAKLQELGVERIIRGHQLVDHGYEPFASGKVLTIFTATSYHDTFNNPGGMARVEKGGKVELFQLQPTYPMTDDEKSYVEITD</sequence>
<dbReference type="GO" id="GO:0004722">
    <property type="term" value="F:protein serine/threonine phosphatase activity"/>
    <property type="evidence" value="ECO:0007669"/>
    <property type="project" value="UniProtKB-EC"/>
</dbReference>
<dbReference type="InterPro" id="IPR006186">
    <property type="entry name" value="Ser/Thr-sp_prot-phosphatase"/>
</dbReference>
<comment type="similarity">
    <text evidence="8">Belongs to the PPP phosphatase family.</text>
</comment>